<sequence length="267" mass="29936">MNFAVLSYKFRKKFLKEKIYPSYAEASANCSDKLYENKEIVHLVASKANSPVSTHKPINPGVIAALELVNKIYLQQQATPVTVIDFGGGDGDYYHTTRLLVSPFINMKWIVVETPAMAEAMQANQTKELFFVSSLDKAMEIAGHVDIVFTSGAVQYTPDPQQTIADLCKIKAAFMVFNRQSLSEEDFNIISIQSSPLSWHGSGGKLPDTFIEKIVRYPHTSLRRELFEQTLSSHNYQTIYTFPEHTGIKKVNKLNVAGISYVCQINA</sequence>
<reference evidence="1 2" key="1">
    <citation type="submission" date="2018-06" db="EMBL/GenBank/DDBJ databases">
        <title>Genomic Encyclopedia of Archaeal and Bacterial Type Strains, Phase II (KMG-II): from individual species to whole genera.</title>
        <authorList>
            <person name="Goeker M."/>
        </authorList>
    </citation>
    <scope>NUCLEOTIDE SEQUENCE [LARGE SCALE GENOMIC DNA]</scope>
    <source>
        <strain evidence="1 2">DSM 29821</strain>
    </source>
</reference>
<proteinExistence type="predicted"/>
<dbReference type="Gene3D" id="3.40.50.150">
    <property type="entry name" value="Vaccinia Virus protein VP39"/>
    <property type="match status" value="1"/>
</dbReference>
<dbReference type="RefSeq" id="WP_111591801.1">
    <property type="nucleotide sequence ID" value="NZ_QLMA01000003.1"/>
</dbReference>
<dbReference type="InterPro" id="IPR029063">
    <property type="entry name" value="SAM-dependent_MTases_sf"/>
</dbReference>
<gene>
    <name evidence="1" type="ORF">CLV59_10395</name>
</gene>
<protein>
    <submittedName>
        <fullName evidence="1">Putative methyltransferase (TIGR04325 family)</fullName>
    </submittedName>
</protein>
<comment type="caution">
    <text evidence="1">The sequence shown here is derived from an EMBL/GenBank/DDBJ whole genome shotgun (WGS) entry which is preliminary data.</text>
</comment>
<evidence type="ECO:0000313" key="2">
    <source>
        <dbReference type="Proteomes" id="UP000249819"/>
    </source>
</evidence>
<dbReference type="GO" id="GO:0032259">
    <property type="term" value="P:methylation"/>
    <property type="evidence" value="ECO:0007669"/>
    <property type="project" value="UniProtKB-KW"/>
</dbReference>
<dbReference type="OrthoDB" id="118271at2"/>
<dbReference type="AlphaFoldDB" id="A0A327WAQ3"/>
<name>A0A327WAQ3_9BACT</name>
<keyword evidence="1" id="KW-0808">Transferase</keyword>
<dbReference type="Proteomes" id="UP000249819">
    <property type="component" value="Unassembled WGS sequence"/>
</dbReference>
<dbReference type="EMBL" id="QLMA01000003">
    <property type="protein sequence ID" value="RAJ83138.1"/>
    <property type="molecule type" value="Genomic_DNA"/>
</dbReference>
<keyword evidence="1" id="KW-0489">Methyltransferase</keyword>
<dbReference type="NCBIfam" id="TIGR04325">
    <property type="entry name" value="MTase_LIC12133"/>
    <property type="match status" value="1"/>
</dbReference>
<dbReference type="InterPro" id="IPR027612">
    <property type="entry name" value="Put_MTase_LIC12133"/>
</dbReference>
<dbReference type="GO" id="GO:0008168">
    <property type="term" value="F:methyltransferase activity"/>
    <property type="evidence" value="ECO:0007669"/>
    <property type="project" value="UniProtKB-KW"/>
</dbReference>
<evidence type="ECO:0000313" key="1">
    <source>
        <dbReference type="EMBL" id="RAJ83138.1"/>
    </source>
</evidence>
<dbReference type="SUPFAM" id="SSF53335">
    <property type="entry name" value="S-adenosyl-L-methionine-dependent methyltransferases"/>
    <property type="match status" value="1"/>
</dbReference>
<accession>A0A327WAQ3</accession>
<organism evidence="1 2">
    <name type="scientific">Chitinophaga dinghuensis</name>
    <dbReference type="NCBI Taxonomy" id="1539050"/>
    <lineage>
        <taxon>Bacteria</taxon>
        <taxon>Pseudomonadati</taxon>
        <taxon>Bacteroidota</taxon>
        <taxon>Chitinophagia</taxon>
        <taxon>Chitinophagales</taxon>
        <taxon>Chitinophagaceae</taxon>
        <taxon>Chitinophaga</taxon>
    </lineage>
</organism>
<keyword evidence="2" id="KW-1185">Reference proteome</keyword>